<dbReference type="PRINTS" id="PR00032">
    <property type="entry name" value="HTHARAC"/>
</dbReference>
<evidence type="ECO:0000313" key="8">
    <source>
        <dbReference type="Proteomes" id="UP001596171"/>
    </source>
</evidence>
<dbReference type="PANTHER" id="PTHR43280:SF2">
    <property type="entry name" value="HTH-TYPE TRANSCRIPTIONAL REGULATOR EXSA"/>
    <property type="match status" value="1"/>
</dbReference>
<keyword evidence="2" id="KW-0238">DNA-binding</keyword>
<dbReference type="InterPro" id="IPR001789">
    <property type="entry name" value="Sig_transdc_resp-reg_receiver"/>
</dbReference>
<dbReference type="SUPFAM" id="SSF46689">
    <property type="entry name" value="Homeodomain-like"/>
    <property type="match status" value="2"/>
</dbReference>
<keyword evidence="4" id="KW-0597">Phosphoprotein</keyword>
<feature type="domain" description="HTH araC/xylS-type" evidence="5">
    <location>
        <begin position="393"/>
        <end position="491"/>
    </location>
</feature>
<dbReference type="Pfam" id="PF00072">
    <property type="entry name" value="Response_reg"/>
    <property type="match status" value="1"/>
</dbReference>
<dbReference type="InterPro" id="IPR011006">
    <property type="entry name" value="CheY-like_superfamily"/>
</dbReference>
<organism evidence="7 8">
    <name type="scientific">Lactiplantibacillus nangangensis</name>
    <dbReference type="NCBI Taxonomy" id="2559917"/>
    <lineage>
        <taxon>Bacteria</taxon>
        <taxon>Bacillati</taxon>
        <taxon>Bacillota</taxon>
        <taxon>Bacilli</taxon>
        <taxon>Lactobacillales</taxon>
        <taxon>Lactobacillaceae</taxon>
        <taxon>Lactiplantibacillus</taxon>
    </lineage>
</organism>
<name>A0ABW1SHG2_9LACO</name>
<evidence type="ECO:0000256" key="1">
    <source>
        <dbReference type="ARBA" id="ARBA00023015"/>
    </source>
</evidence>
<keyword evidence="1" id="KW-0805">Transcription regulation</keyword>
<dbReference type="Pfam" id="PF12833">
    <property type="entry name" value="HTH_18"/>
    <property type="match status" value="1"/>
</dbReference>
<dbReference type="PROSITE" id="PS50110">
    <property type="entry name" value="RESPONSE_REGULATORY"/>
    <property type="match status" value="1"/>
</dbReference>
<dbReference type="SUPFAM" id="SSF52172">
    <property type="entry name" value="CheY-like"/>
    <property type="match status" value="1"/>
</dbReference>
<reference evidence="8" key="1">
    <citation type="journal article" date="2019" name="Int. J. Syst. Evol. Microbiol.">
        <title>The Global Catalogue of Microorganisms (GCM) 10K type strain sequencing project: providing services to taxonomists for standard genome sequencing and annotation.</title>
        <authorList>
            <consortium name="The Broad Institute Genomics Platform"/>
            <consortium name="The Broad Institute Genome Sequencing Center for Infectious Disease"/>
            <person name="Wu L."/>
            <person name="Ma J."/>
        </authorList>
    </citation>
    <scope>NUCLEOTIDE SEQUENCE [LARGE SCALE GENOMIC DNA]</scope>
    <source>
        <strain evidence="8">CCM 8930</strain>
    </source>
</reference>
<proteinExistence type="predicted"/>
<accession>A0ABW1SHG2</accession>
<evidence type="ECO:0000256" key="2">
    <source>
        <dbReference type="ARBA" id="ARBA00023125"/>
    </source>
</evidence>
<dbReference type="Proteomes" id="UP001596171">
    <property type="component" value="Unassembled WGS sequence"/>
</dbReference>
<evidence type="ECO:0000256" key="3">
    <source>
        <dbReference type="ARBA" id="ARBA00023163"/>
    </source>
</evidence>
<keyword evidence="3" id="KW-0804">Transcription</keyword>
<dbReference type="InterPro" id="IPR018060">
    <property type="entry name" value="HTH_AraC"/>
</dbReference>
<protein>
    <submittedName>
        <fullName evidence="7">Helix-turn-helix domain-containing protein</fullName>
    </submittedName>
</protein>
<sequence length="496" mass="55894">MCSLISKNKPMRKVMLVDDEYMILRGLKRLVDWESLGLEIVNTEQNPRLAIKYLQTNSIDILISDMNMPEMAGPEFVTRAKALRPEMELIVISGYSDFDYVHAGLKQNAVNYLRKPIDTDELLETLHGTLARIDARQQVTQNASLAVQTQVRTLLTSDDAALQQQVCQSLGLQFGETQPIRLIGVLNPLPPKDLVTYLRALTTVKGFYTEAKDFIIIFQGTAAELDVFIAEAPHQIGAERRPFLIGAPCQTMALLKQRYQQLRQEIARQYFFETAAGLRVMLPENQEQATLVLPSYSDVKDMIDNLDFADFSAWLTTQFDDMKQANVSDGYARQFALVVLLVLSDHLTTVNDKSATIAAINRARDVSDLKATLSQIAKLAKQHGRPKFSRNVTAMRQLAQQRFSEQLSLAMVAAELHLNAVYLGQQFKQEVGRSFSQYLNDYRVNVAVDLLRHSDQDIGQIATMIGYQNSSYFFKLFKNQTGMSPGEYRKAGTSGR</sequence>
<feature type="domain" description="Response regulatory" evidence="6">
    <location>
        <begin position="13"/>
        <end position="130"/>
    </location>
</feature>
<evidence type="ECO:0000313" key="7">
    <source>
        <dbReference type="EMBL" id="MFC6200659.1"/>
    </source>
</evidence>
<dbReference type="InterPro" id="IPR018062">
    <property type="entry name" value="HTH_AraC-typ_CS"/>
</dbReference>
<dbReference type="Gene3D" id="3.40.50.2300">
    <property type="match status" value="1"/>
</dbReference>
<dbReference type="InterPro" id="IPR009057">
    <property type="entry name" value="Homeodomain-like_sf"/>
</dbReference>
<dbReference type="RefSeq" id="WP_223877393.1">
    <property type="nucleotide sequence ID" value="NZ_BJDI01000001.1"/>
</dbReference>
<dbReference type="EMBL" id="JBHSSE010000003">
    <property type="protein sequence ID" value="MFC6200659.1"/>
    <property type="molecule type" value="Genomic_DNA"/>
</dbReference>
<comment type="caution">
    <text evidence="7">The sequence shown here is derived from an EMBL/GenBank/DDBJ whole genome shotgun (WGS) entry which is preliminary data.</text>
</comment>
<dbReference type="CDD" id="cd17536">
    <property type="entry name" value="REC_YesN-like"/>
    <property type="match status" value="1"/>
</dbReference>
<gene>
    <name evidence="7" type="ORF">ACFP1L_01955</name>
</gene>
<dbReference type="Gene3D" id="1.10.10.60">
    <property type="entry name" value="Homeodomain-like"/>
    <property type="match status" value="2"/>
</dbReference>
<keyword evidence="8" id="KW-1185">Reference proteome</keyword>
<evidence type="ECO:0000256" key="4">
    <source>
        <dbReference type="PROSITE-ProRule" id="PRU00169"/>
    </source>
</evidence>
<feature type="modified residue" description="4-aspartylphosphate" evidence="4">
    <location>
        <position position="65"/>
    </location>
</feature>
<dbReference type="InterPro" id="IPR020449">
    <property type="entry name" value="Tscrpt_reg_AraC-type_HTH"/>
</dbReference>
<dbReference type="SMART" id="SM00342">
    <property type="entry name" value="HTH_ARAC"/>
    <property type="match status" value="1"/>
</dbReference>
<dbReference type="PROSITE" id="PS00041">
    <property type="entry name" value="HTH_ARAC_FAMILY_1"/>
    <property type="match status" value="1"/>
</dbReference>
<dbReference type="PROSITE" id="PS01124">
    <property type="entry name" value="HTH_ARAC_FAMILY_2"/>
    <property type="match status" value="1"/>
</dbReference>
<evidence type="ECO:0000259" key="5">
    <source>
        <dbReference type="PROSITE" id="PS01124"/>
    </source>
</evidence>
<evidence type="ECO:0000259" key="6">
    <source>
        <dbReference type="PROSITE" id="PS50110"/>
    </source>
</evidence>
<dbReference type="PANTHER" id="PTHR43280">
    <property type="entry name" value="ARAC-FAMILY TRANSCRIPTIONAL REGULATOR"/>
    <property type="match status" value="1"/>
</dbReference>
<dbReference type="SMART" id="SM00448">
    <property type="entry name" value="REC"/>
    <property type="match status" value="1"/>
</dbReference>